<dbReference type="EMBL" id="JACTVA010000016">
    <property type="protein sequence ID" value="MBC9207360.1"/>
    <property type="molecule type" value="Genomic_DNA"/>
</dbReference>
<name>A0ABR7RLA2_9PROT</name>
<evidence type="ECO:0000256" key="5">
    <source>
        <dbReference type="ARBA" id="ARBA00030918"/>
    </source>
</evidence>
<keyword evidence="3" id="KW-0456">Lyase</keyword>
<dbReference type="PANTHER" id="PTHR30124">
    <property type="entry name" value="MEMBRANE-BOUND LYTIC MUREIN TRANSGLYCOSYLASE A"/>
    <property type="match status" value="1"/>
</dbReference>
<keyword evidence="4" id="KW-0961">Cell wall biogenesis/degradation</keyword>
<evidence type="ECO:0000256" key="4">
    <source>
        <dbReference type="ARBA" id="ARBA00023316"/>
    </source>
</evidence>
<comment type="caution">
    <text evidence="7">The sequence shown here is derived from an EMBL/GenBank/DDBJ whole genome shotgun (WGS) entry which is preliminary data.</text>
</comment>
<evidence type="ECO:0000256" key="3">
    <source>
        <dbReference type="ARBA" id="ARBA00023239"/>
    </source>
</evidence>
<evidence type="ECO:0000256" key="1">
    <source>
        <dbReference type="ARBA" id="ARBA00001420"/>
    </source>
</evidence>
<dbReference type="InterPro" id="IPR010611">
    <property type="entry name" value="3D_dom"/>
</dbReference>
<reference evidence="7 8" key="1">
    <citation type="journal article" date="2013" name="Int. J. Syst. Evol. Microbiol.">
        <title>Roseomonas aerophila sp. nov., isolated from air.</title>
        <authorList>
            <person name="Kim S.J."/>
            <person name="Weon H.Y."/>
            <person name="Ahn J.H."/>
            <person name="Hong S.B."/>
            <person name="Seok S.J."/>
            <person name="Whang K.S."/>
            <person name="Kwon S.W."/>
        </authorList>
    </citation>
    <scope>NUCLEOTIDE SEQUENCE [LARGE SCALE GENOMIC DNA]</scope>
    <source>
        <strain evidence="7 8">NBRC 108923</strain>
    </source>
</reference>
<dbReference type="Pfam" id="PF03562">
    <property type="entry name" value="MltA"/>
    <property type="match status" value="1"/>
</dbReference>
<dbReference type="InterPro" id="IPR036908">
    <property type="entry name" value="RlpA-like_sf"/>
</dbReference>
<feature type="domain" description="Lytic transglycosylase MltA" evidence="6">
    <location>
        <begin position="96"/>
        <end position="250"/>
    </location>
</feature>
<comment type="catalytic activity">
    <reaction evidence="1">
        <text>Exolytic cleavage of the (1-&gt;4)-beta-glycosidic linkage between N-acetylmuramic acid (MurNAc) and N-acetylglucosamine (GlcNAc) residues in peptidoglycan, from either the reducing or the non-reducing ends of the peptidoglycan chains, with concomitant formation of a 1,6-anhydrobond in the MurNAc residue.</text>
        <dbReference type="EC" id="4.2.2.n1"/>
    </reaction>
</comment>
<dbReference type="RefSeq" id="WP_187784526.1">
    <property type="nucleotide sequence ID" value="NZ_JACTVA010000016.1"/>
</dbReference>
<dbReference type="SUPFAM" id="SSF50685">
    <property type="entry name" value="Barwin-like endoglucanases"/>
    <property type="match status" value="1"/>
</dbReference>
<evidence type="ECO:0000313" key="7">
    <source>
        <dbReference type="EMBL" id="MBC9207360.1"/>
    </source>
</evidence>
<dbReference type="PROSITE" id="PS51257">
    <property type="entry name" value="PROKAR_LIPOPROTEIN"/>
    <property type="match status" value="1"/>
</dbReference>
<dbReference type="SMART" id="SM00925">
    <property type="entry name" value="MltA"/>
    <property type="match status" value="1"/>
</dbReference>
<dbReference type="CDD" id="cd14668">
    <property type="entry name" value="mlta_B"/>
    <property type="match status" value="1"/>
</dbReference>
<proteinExistence type="predicted"/>
<dbReference type="Pfam" id="PF06725">
    <property type="entry name" value="3D"/>
    <property type="match status" value="1"/>
</dbReference>
<dbReference type="CDD" id="cd14485">
    <property type="entry name" value="mltA_like_LT_A"/>
    <property type="match status" value="1"/>
</dbReference>
<dbReference type="Gene3D" id="2.40.40.10">
    <property type="entry name" value="RlpA-like domain"/>
    <property type="match status" value="1"/>
</dbReference>
<dbReference type="EC" id="4.2.2.n1" evidence="2"/>
<sequence>MIRPAFAAALLLGLAACTEPAPRTVSELPGWAEDDLAAAVPPFLAGCRPPAMPAALCAEARALPPGDNAAARAFFERRFTLRLAGEGLMTGYYEPEMRGAAAPSATYAIPLHTRPADLVEVDLGQFATDLRGRRTAGRVRDGRLVPYDDRAAIEAGNGPALLWLADPVDRFFLQIQGSGRVVLPDGGVRRVGFDGQNGRAYVPIGRILADQGEIPREQVSMQTIRAWLEAAGPERAQALMDQNPSYVFFREVPARADQGPTGAQGVPLTPMRSIAVDRTEIPLGSPVWIVTRHPLTGQAMRRLVMAQDTGGAIRGPARADLFWGWGDTAGHAAGPMKEPSTLYVLVPVGS</sequence>
<accession>A0ABR7RLA2</accession>
<evidence type="ECO:0000259" key="6">
    <source>
        <dbReference type="SMART" id="SM00925"/>
    </source>
</evidence>
<keyword evidence="8" id="KW-1185">Reference proteome</keyword>
<evidence type="ECO:0000313" key="8">
    <source>
        <dbReference type="Proteomes" id="UP000626026"/>
    </source>
</evidence>
<dbReference type="InterPro" id="IPR005300">
    <property type="entry name" value="MltA_B"/>
</dbReference>
<protein>
    <recommendedName>
        <fullName evidence="2">peptidoglycan lytic exotransglycosylase</fullName>
        <ecNumber evidence="2">4.2.2.n1</ecNumber>
    </recommendedName>
    <alternativeName>
        <fullName evidence="5">Murein hydrolase A</fullName>
    </alternativeName>
</protein>
<dbReference type="Proteomes" id="UP000626026">
    <property type="component" value="Unassembled WGS sequence"/>
</dbReference>
<dbReference type="PANTHER" id="PTHR30124:SF0">
    <property type="entry name" value="MEMBRANE-BOUND LYTIC MUREIN TRANSGLYCOSYLASE A"/>
    <property type="match status" value="1"/>
</dbReference>
<dbReference type="PIRSF" id="PIRSF019422">
    <property type="entry name" value="MltA"/>
    <property type="match status" value="1"/>
</dbReference>
<organism evidence="7 8">
    <name type="scientific">Teichococcus aerophilus</name>
    <dbReference type="NCBI Taxonomy" id="1224513"/>
    <lineage>
        <taxon>Bacteria</taxon>
        <taxon>Pseudomonadati</taxon>
        <taxon>Pseudomonadota</taxon>
        <taxon>Alphaproteobacteria</taxon>
        <taxon>Acetobacterales</taxon>
        <taxon>Roseomonadaceae</taxon>
        <taxon>Roseomonas</taxon>
    </lineage>
</organism>
<evidence type="ECO:0000256" key="2">
    <source>
        <dbReference type="ARBA" id="ARBA00012587"/>
    </source>
</evidence>
<dbReference type="InterPro" id="IPR026044">
    <property type="entry name" value="MltA"/>
</dbReference>
<dbReference type="Gene3D" id="2.40.240.50">
    <property type="entry name" value="Barwin-like endoglucanases"/>
    <property type="match status" value="1"/>
</dbReference>
<gene>
    <name evidence="7" type="ORF">IBL26_10975</name>
</gene>